<gene>
    <name evidence="1" type="ORF">QMQ05_00780</name>
</gene>
<dbReference type="RefSeq" id="WP_345472197.1">
    <property type="nucleotide sequence ID" value="NZ_CP125942.1"/>
</dbReference>
<dbReference type="Pfam" id="PF03013">
    <property type="entry name" value="Pyr_excise"/>
    <property type="match status" value="1"/>
</dbReference>
<dbReference type="AlphaFoldDB" id="A0AAU6WEA1"/>
<accession>A0AAU6WEA1</accession>
<dbReference type="InterPro" id="IPR004260">
    <property type="entry name" value="Pyr-dimer_DNA_glycosylase"/>
</dbReference>
<keyword evidence="2" id="KW-1185">Reference proteome</keyword>
<dbReference type="EMBL" id="CP125942">
    <property type="protein sequence ID" value="XAO46122.1"/>
    <property type="molecule type" value="Genomic_DNA"/>
</dbReference>
<protein>
    <submittedName>
        <fullName evidence="1">Pyrimidine dimer DNA glycosylase/endonuclease V</fullName>
    </submittedName>
</protein>
<sequence>MRLWSVHPSLLDAKGLVACWRETLLAQKVLAGETRGYSEHPQLTRFKAQPDPLRAIGSYLSGLHDESRARGYNFDQSKILYRSMGEIALTIPVTTGQLEFELEHLRRKLEVRDPARLGNLPEVDRAQLHPLFSLVPGEIEAWEKDAQALRR</sequence>
<evidence type="ECO:0000313" key="2">
    <source>
        <dbReference type="Proteomes" id="UP001486888"/>
    </source>
</evidence>
<proteinExistence type="predicted"/>
<name>A0AAU6WEA1_9MICC</name>
<dbReference type="Proteomes" id="UP001486888">
    <property type="component" value="Chromosome"/>
</dbReference>
<dbReference type="KEGG" id="gey:QMQ05_00780"/>
<reference evidence="1 2" key="1">
    <citation type="submission" date="2023-05" db="EMBL/GenBank/DDBJ databases">
        <title>Glutamicibacter sp. B1, complete genome.</title>
        <authorList>
            <person name="Long Y.H."/>
            <person name="Fang T."/>
            <person name="Li X.Y."/>
        </authorList>
    </citation>
    <scope>NUCLEOTIDE SEQUENCE [LARGE SCALE GENOMIC DNA]</scope>
    <source>
        <strain evidence="1 2">B1</strain>
    </source>
</reference>
<organism evidence="1 2">
    <name type="scientific">Glutamicibacter ectropisis</name>
    <dbReference type="NCBI Taxonomy" id="3046593"/>
    <lineage>
        <taxon>Bacteria</taxon>
        <taxon>Bacillati</taxon>
        <taxon>Actinomycetota</taxon>
        <taxon>Actinomycetes</taxon>
        <taxon>Micrococcales</taxon>
        <taxon>Micrococcaceae</taxon>
        <taxon>Glutamicibacter</taxon>
    </lineage>
</organism>
<evidence type="ECO:0000313" key="1">
    <source>
        <dbReference type="EMBL" id="XAO46122.1"/>
    </source>
</evidence>